<reference evidence="3" key="1">
    <citation type="submission" date="2015-04" db="UniProtKB">
        <authorList>
            <consortium name="EnsemblPlants"/>
        </authorList>
    </citation>
    <scope>IDENTIFICATION</scope>
</reference>
<evidence type="ECO:0000313" key="3">
    <source>
        <dbReference type="EnsemblPlants" id="OPUNC04G06470.1"/>
    </source>
</evidence>
<dbReference type="GO" id="GO:0005634">
    <property type="term" value="C:nucleus"/>
    <property type="evidence" value="ECO:0007669"/>
    <property type="project" value="TreeGrafter"/>
</dbReference>
<protein>
    <recommendedName>
        <fullName evidence="2">Histone deacetylase domain-containing protein</fullName>
    </recommendedName>
</protein>
<dbReference type="SUPFAM" id="SSF52768">
    <property type="entry name" value="Arginase/deacetylase"/>
    <property type="match status" value="1"/>
</dbReference>
<keyword evidence="4" id="KW-1185">Reference proteome</keyword>
<dbReference type="HOGENOM" id="CLU_1263317_0_0_1"/>
<name>A0A0E0KP35_ORYPU</name>
<dbReference type="Gene3D" id="3.40.800.20">
    <property type="entry name" value="Histone deacetylase domain"/>
    <property type="match status" value="1"/>
</dbReference>
<dbReference type="PRINTS" id="PR01271">
    <property type="entry name" value="HISDACETLASE"/>
</dbReference>
<evidence type="ECO:0000256" key="1">
    <source>
        <dbReference type="SAM" id="MobiDB-lite"/>
    </source>
</evidence>
<dbReference type="Pfam" id="PF00850">
    <property type="entry name" value="Hist_deacetyl"/>
    <property type="match status" value="1"/>
</dbReference>
<dbReference type="Gramene" id="OPUNC04G06470.1">
    <property type="protein sequence ID" value="OPUNC04G06470.1"/>
    <property type="gene ID" value="OPUNC04G06470"/>
</dbReference>
<dbReference type="PANTHER" id="PTHR10625">
    <property type="entry name" value="HISTONE DEACETYLASE HDAC1-RELATED"/>
    <property type="match status" value="1"/>
</dbReference>
<organism evidence="3">
    <name type="scientific">Oryza punctata</name>
    <name type="common">Red rice</name>
    <dbReference type="NCBI Taxonomy" id="4537"/>
    <lineage>
        <taxon>Eukaryota</taxon>
        <taxon>Viridiplantae</taxon>
        <taxon>Streptophyta</taxon>
        <taxon>Embryophyta</taxon>
        <taxon>Tracheophyta</taxon>
        <taxon>Spermatophyta</taxon>
        <taxon>Magnoliopsida</taxon>
        <taxon>Liliopsida</taxon>
        <taxon>Poales</taxon>
        <taxon>Poaceae</taxon>
        <taxon>BOP clade</taxon>
        <taxon>Oryzoideae</taxon>
        <taxon>Oryzeae</taxon>
        <taxon>Oryzinae</taxon>
        <taxon>Oryza</taxon>
    </lineage>
</organism>
<dbReference type="GO" id="GO:0040029">
    <property type="term" value="P:epigenetic regulation of gene expression"/>
    <property type="evidence" value="ECO:0007669"/>
    <property type="project" value="TreeGrafter"/>
</dbReference>
<sequence length="219" mass="24159">MYTGRSIVRVPLQKLVLCAVDGCGHLDGHGPAFRVALVGTDDAGGATHAAVYAARDRDHRLLHSDDYVAFLRAVIPETRIRSLHRFNVGEDCTVFDDLYACCQTYAGACARAAIDLNHGTQDIAINWSGGLHHAKESETSDLCYDHDIALAILKFLIFTAGKIINGRLHRRRLVQLHHTTLPSEHAERISSEQPRTPPSCPRSQQLSTSRQSREIAIDS</sequence>
<dbReference type="InterPro" id="IPR003084">
    <property type="entry name" value="HDAC_I/II"/>
</dbReference>
<dbReference type="STRING" id="4537.A0A0E0KP35"/>
<dbReference type="AlphaFoldDB" id="A0A0E0KP35"/>
<dbReference type="InterPro" id="IPR023696">
    <property type="entry name" value="Ureohydrolase_dom_sf"/>
</dbReference>
<dbReference type="Proteomes" id="UP000026962">
    <property type="component" value="Chromosome 4"/>
</dbReference>
<feature type="region of interest" description="Disordered" evidence="1">
    <location>
        <begin position="183"/>
        <end position="219"/>
    </location>
</feature>
<dbReference type="eggNOG" id="KOG1342">
    <property type="taxonomic scope" value="Eukaryota"/>
</dbReference>
<feature type="domain" description="Histone deacetylase" evidence="2">
    <location>
        <begin position="51"/>
        <end position="155"/>
    </location>
</feature>
<dbReference type="PANTHER" id="PTHR10625:SF22">
    <property type="entry name" value="HISTONE DEACETYLASE 2"/>
    <property type="match status" value="1"/>
</dbReference>
<dbReference type="InterPro" id="IPR023801">
    <property type="entry name" value="His_deacetylse_dom"/>
</dbReference>
<evidence type="ECO:0000313" key="4">
    <source>
        <dbReference type="Proteomes" id="UP000026962"/>
    </source>
</evidence>
<accession>A0A0E0KP35</accession>
<dbReference type="EnsemblPlants" id="OPUNC04G06470.1">
    <property type="protein sequence ID" value="OPUNC04G06470.1"/>
    <property type="gene ID" value="OPUNC04G06470"/>
</dbReference>
<dbReference type="InterPro" id="IPR037138">
    <property type="entry name" value="His_deacetylse_dom_sf"/>
</dbReference>
<evidence type="ECO:0000259" key="2">
    <source>
        <dbReference type="Pfam" id="PF00850"/>
    </source>
</evidence>
<proteinExistence type="predicted"/>
<reference evidence="3" key="2">
    <citation type="submission" date="2018-05" db="EMBL/GenBank/DDBJ databases">
        <title>OpunRS2 (Oryza punctata Reference Sequence Version 2).</title>
        <authorList>
            <person name="Zhang J."/>
            <person name="Kudrna D."/>
            <person name="Lee S."/>
            <person name="Talag J."/>
            <person name="Welchert J."/>
            <person name="Wing R.A."/>
        </authorList>
    </citation>
    <scope>NUCLEOTIDE SEQUENCE [LARGE SCALE GENOMIC DNA]</scope>
</reference>
<dbReference type="GO" id="GO:0004407">
    <property type="term" value="F:histone deacetylase activity"/>
    <property type="evidence" value="ECO:0007669"/>
    <property type="project" value="InterPro"/>
</dbReference>